<dbReference type="AlphaFoldDB" id="A0A0F9P321"/>
<evidence type="ECO:0000259" key="4">
    <source>
        <dbReference type="Pfam" id="PF01258"/>
    </source>
</evidence>
<comment type="caution">
    <text evidence="5">The sequence shown here is derived from an EMBL/GenBank/DDBJ whole genome shotgun (WGS) entry which is preliminary data.</text>
</comment>
<dbReference type="InterPro" id="IPR037187">
    <property type="entry name" value="DnaK_N"/>
</dbReference>
<evidence type="ECO:0000313" key="5">
    <source>
        <dbReference type="EMBL" id="KKM87837.1"/>
    </source>
</evidence>
<protein>
    <recommendedName>
        <fullName evidence="4">Zinc finger DksA/TraR C4-type domain-containing protein</fullName>
    </recommendedName>
</protein>
<evidence type="ECO:0000256" key="2">
    <source>
        <dbReference type="ARBA" id="ARBA00022771"/>
    </source>
</evidence>
<accession>A0A0F9P321</accession>
<evidence type="ECO:0000256" key="3">
    <source>
        <dbReference type="ARBA" id="ARBA00022833"/>
    </source>
</evidence>
<dbReference type="PANTHER" id="PTHR33823">
    <property type="entry name" value="RNA POLYMERASE-BINDING TRANSCRIPTION FACTOR DKSA-RELATED"/>
    <property type="match status" value="1"/>
</dbReference>
<proteinExistence type="predicted"/>
<keyword evidence="1" id="KW-0479">Metal-binding</keyword>
<name>A0A0F9P321_9ZZZZ</name>
<organism evidence="5">
    <name type="scientific">marine sediment metagenome</name>
    <dbReference type="NCBI Taxonomy" id="412755"/>
    <lineage>
        <taxon>unclassified sequences</taxon>
        <taxon>metagenomes</taxon>
        <taxon>ecological metagenomes</taxon>
    </lineage>
</organism>
<dbReference type="EMBL" id="LAZR01007045">
    <property type="protein sequence ID" value="KKM87837.1"/>
    <property type="molecule type" value="Genomic_DNA"/>
</dbReference>
<evidence type="ECO:0000256" key="1">
    <source>
        <dbReference type="ARBA" id="ARBA00022723"/>
    </source>
</evidence>
<keyword evidence="2" id="KW-0863">Zinc-finger</keyword>
<reference evidence="5" key="1">
    <citation type="journal article" date="2015" name="Nature">
        <title>Complex archaea that bridge the gap between prokaryotes and eukaryotes.</title>
        <authorList>
            <person name="Spang A."/>
            <person name="Saw J.H."/>
            <person name="Jorgensen S.L."/>
            <person name="Zaremba-Niedzwiedzka K."/>
            <person name="Martijn J."/>
            <person name="Lind A.E."/>
            <person name="van Eijk R."/>
            <person name="Schleper C."/>
            <person name="Guy L."/>
            <person name="Ettema T.J."/>
        </authorList>
    </citation>
    <scope>NUCLEOTIDE SEQUENCE</scope>
</reference>
<dbReference type="Pfam" id="PF01258">
    <property type="entry name" value="zf-dskA_traR"/>
    <property type="match status" value="1"/>
</dbReference>
<dbReference type="Gene3D" id="1.20.120.910">
    <property type="entry name" value="DksA, coiled-coil domain"/>
    <property type="match status" value="1"/>
</dbReference>
<dbReference type="GO" id="GO:0008270">
    <property type="term" value="F:zinc ion binding"/>
    <property type="evidence" value="ECO:0007669"/>
    <property type="project" value="UniProtKB-KW"/>
</dbReference>
<dbReference type="PROSITE" id="PS51128">
    <property type="entry name" value="ZF_DKSA_2"/>
    <property type="match status" value="1"/>
</dbReference>
<keyword evidence="3" id="KW-0862">Zinc</keyword>
<dbReference type="SUPFAM" id="SSF57716">
    <property type="entry name" value="Glucocorticoid receptor-like (DNA-binding domain)"/>
    <property type="match status" value="1"/>
</dbReference>
<feature type="domain" description="Zinc finger DksA/TraR C4-type" evidence="4">
    <location>
        <begin position="88"/>
        <end position="123"/>
    </location>
</feature>
<dbReference type="SUPFAM" id="SSF109635">
    <property type="entry name" value="DnaK suppressor protein DksA, alpha-hairpin domain"/>
    <property type="match status" value="1"/>
</dbReference>
<dbReference type="InterPro" id="IPR000962">
    <property type="entry name" value="Znf_DskA_TraR"/>
</dbReference>
<sequence length="128" mass="14040">MKAAELTQFKKALLELREKLMENVNLMEDEALGKSGHEASGNLSNVPIHMADVGTDNYDRDLTIGLIQNGEDELRAIDEALEKIGNKTFGLCEGEGCGKKISKARLTALPYVKLCIECQRQEEGTGKS</sequence>
<gene>
    <name evidence="5" type="ORF">LCGC14_1264910</name>
</gene>
<dbReference type="PANTHER" id="PTHR33823:SF4">
    <property type="entry name" value="GENERAL STRESS PROTEIN 16O"/>
    <property type="match status" value="1"/>
</dbReference>